<sequence>MPIKVVLDTNVYSSDKFRLGQGFKTLGSLCKNKHVEVMLPYIVKREFETQLEANATEIVTGFEKFGKRLAGGPIPDDLRGELDGLLAKLKAQKQEVLGSHNAHFSAWLKEYAVTELTLDGEHAVAAMENYFSAGPPFQSAKRREDIPDAMIYQAVVSSAEGGPIVFVCNDQKLASAMVGIGNITHYNDLNEFIASDDVQAIISEQEAAERATNLLQRLEKLASTSPNPLAEFVSERGGEGLASTSFSSPSIPGDDREAYIYMFGSLDDIEFDWSRAAYHGNLVYVVPFSGEGEFNITYYVPKWDVEDIERRGGSYSDHNDYVVEAHEAAVLFVRGTLRIKISDGFEPGDELVNAIDEIAIDSLEDPILAEDRD</sequence>
<keyword evidence="3" id="KW-1185">Reference proteome</keyword>
<protein>
    <recommendedName>
        <fullName evidence="1">DUF4935 domain-containing protein</fullName>
    </recommendedName>
</protein>
<reference evidence="2 3" key="1">
    <citation type="journal article" date="2012" name="J. Bacteriol.">
        <title>Complete Genome Sequence of the BTEX-Degrading Bacterium Pseudoxanthomonas spadix BD-a59.</title>
        <authorList>
            <person name="Lee S.H."/>
            <person name="Jin H.M."/>
            <person name="Lee H.J."/>
            <person name="Kim J.M."/>
            <person name="Jeon C.O."/>
        </authorList>
    </citation>
    <scope>NUCLEOTIDE SEQUENCE [LARGE SCALE GENOMIC DNA]</scope>
    <source>
        <strain evidence="2 3">BD-a59</strain>
    </source>
</reference>
<dbReference type="InterPro" id="IPR032557">
    <property type="entry name" value="DUF4935"/>
</dbReference>
<dbReference type="AlphaFoldDB" id="G7UQK0"/>
<evidence type="ECO:0000313" key="3">
    <source>
        <dbReference type="Proteomes" id="UP000005870"/>
    </source>
</evidence>
<name>G7UQK0_PSEUP</name>
<dbReference type="OrthoDB" id="7067845at2"/>
<dbReference type="KEGG" id="psd:DSC_11795"/>
<dbReference type="Pfam" id="PF16289">
    <property type="entry name" value="PIN_12"/>
    <property type="match status" value="1"/>
</dbReference>
<dbReference type="eggNOG" id="ENOG502ZFAI">
    <property type="taxonomic scope" value="Bacteria"/>
</dbReference>
<organism evidence="2 3">
    <name type="scientific">Pseudoxanthomonas spadix (strain BD-a59)</name>
    <dbReference type="NCBI Taxonomy" id="1045855"/>
    <lineage>
        <taxon>Bacteria</taxon>
        <taxon>Pseudomonadati</taxon>
        <taxon>Pseudomonadota</taxon>
        <taxon>Gammaproteobacteria</taxon>
        <taxon>Lysobacterales</taxon>
        <taxon>Lysobacteraceae</taxon>
        <taxon>Pseudoxanthomonas</taxon>
    </lineage>
</organism>
<dbReference type="RefSeq" id="WP_014161176.1">
    <property type="nucleotide sequence ID" value="NC_016147.2"/>
</dbReference>
<feature type="domain" description="DUF4935" evidence="1">
    <location>
        <begin position="5"/>
        <end position="172"/>
    </location>
</feature>
<evidence type="ECO:0000313" key="2">
    <source>
        <dbReference type="EMBL" id="AER57003.1"/>
    </source>
</evidence>
<accession>G7UQK0</accession>
<dbReference type="EMBL" id="CP003093">
    <property type="protein sequence ID" value="AER57003.1"/>
    <property type="molecule type" value="Genomic_DNA"/>
</dbReference>
<proteinExistence type="predicted"/>
<gene>
    <name evidence="2" type="ordered locus">DSC_11795</name>
</gene>
<dbReference type="Proteomes" id="UP000005870">
    <property type="component" value="Chromosome"/>
</dbReference>
<evidence type="ECO:0000259" key="1">
    <source>
        <dbReference type="Pfam" id="PF16289"/>
    </source>
</evidence>
<dbReference type="HOGENOM" id="CLU_695644_0_0_6"/>